<dbReference type="InterPro" id="IPR006015">
    <property type="entry name" value="Universal_stress_UspA"/>
</dbReference>
<dbReference type="PRINTS" id="PR01438">
    <property type="entry name" value="UNVRSLSTRESS"/>
</dbReference>
<protein>
    <submittedName>
        <fullName evidence="3">Nucleotide-binding universal stress protein, UspA family</fullName>
    </submittedName>
</protein>
<dbReference type="Gene3D" id="3.40.50.620">
    <property type="entry name" value="HUPs"/>
    <property type="match status" value="2"/>
</dbReference>
<dbReference type="STRING" id="381665.SAMN05216554_3810"/>
<accession>A0A1H3SXW1</accession>
<dbReference type="PANTHER" id="PTHR46268">
    <property type="entry name" value="STRESS RESPONSE PROTEIN NHAX"/>
    <property type="match status" value="1"/>
</dbReference>
<dbReference type="InterPro" id="IPR014729">
    <property type="entry name" value="Rossmann-like_a/b/a_fold"/>
</dbReference>
<evidence type="ECO:0000259" key="2">
    <source>
        <dbReference type="Pfam" id="PF00582"/>
    </source>
</evidence>
<proteinExistence type="inferred from homology"/>
<evidence type="ECO:0000313" key="3">
    <source>
        <dbReference type="EMBL" id="SDZ42866.1"/>
    </source>
</evidence>
<comment type="similarity">
    <text evidence="1">Belongs to the universal stress protein A family.</text>
</comment>
<evidence type="ECO:0000256" key="1">
    <source>
        <dbReference type="ARBA" id="ARBA00008791"/>
    </source>
</evidence>
<dbReference type="Pfam" id="PF00582">
    <property type="entry name" value="Usp"/>
    <property type="match status" value="2"/>
</dbReference>
<reference evidence="3 4" key="1">
    <citation type="submission" date="2016-10" db="EMBL/GenBank/DDBJ databases">
        <authorList>
            <person name="de Groot N.N."/>
        </authorList>
    </citation>
    <scope>NUCLEOTIDE SEQUENCE [LARGE SCALE GENOMIC DNA]</scope>
    <source>
        <strain evidence="3 4">CGMCC 4.3491</strain>
    </source>
</reference>
<organism evidence="3 4">
    <name type="scientific">Herbiconiux ginsengi</name>
    <dbReference type="NCBI Taxonomy" id="381665"/>
    <lineage>
        <taxon>Bacteria</taxon>
        <taxon>Bacillati</taxon>
        <taxon>Actinomycetota</taxon>
        <taxon>Actinomycetes</taxon>
        <taxon>Micrococcales</taxon>
        <taxon>Microbacteriaceae</taxon>
        <taxon>Herbiconiux</taxon>
    </lineage>
</organism>
<sequence length="307" mass="33062">MGAMTRRTVVAWNDSVESRTALAWAADRAGHAPAGQEVVLVRVLDEVSLIPGTTIGPEDFDAARRNVDDAARLMARERPDARVSSQIVIGDVLNALRRYTDPETLVVVGTQARTYPHFRFAWSIGARLAATALGPVAIVPRHVTGDRSTVVAGIDGSATSTRAALFAAAEARLRGVPLHLLHVWLEPPVWQADYAYDDDSLTILSRDHETIVRDTARVVERNFPDLAVTAETVRGPTARTLLDASPLPELVVVGCRSRSAMNRLVLGSASHELVLNLDVPVIVVSDRVHDFPVENEPATAQTAGGPS</sequence>
<name>A0A1H3SXW1_9MICO</name>
<gene>
    <name evidence="3" type="ORF">SAMN05216554_3810</name>
</gene>
<dbReference type="PANTHER" id="PTHR46268:SF6">
    <property type="entry name" value="UNIVERSAL STRESS PROTEIN UP12"/>
    <property type="match status" value="1"/>
</dbReference>
<dbReference type="CDD" id="cd00293">
    <property type="entry name" value="USP-like"/>
    <property type="match status" value="1"/>
</dbReference>
<feature type="domain" description="UspA" evidence="2">
    <location>
        <begin position="149"/>
        <end position="284"/>
    </location>
</feature>
<dbReference type="AlphaFoldDB" id="A0A1H3SXW1"/>
<evidence type="ECO:0000313" key="4">
    <source>
        <dbReference type="Proteomes" id="UP000198891"/>
    </source>
</evidence>
<feature type="domain" description="UspA" evidence="2">
    <location>
        <begin position="4"/>
        <end position="140"/>
    </location>
</feature>
<dbReference type="EMBL" id="FNPZ01000004">
    <property type="protein sequence ID" value="SDZ42866.1"/>
    <property type="molecule type" value="Genomic_DNA"/>
</dbReference>
<dbReference type="SUPFAM" id="SSF52402">
    <property type="entry name" value="Adenine nucleotide alpha hydrolases-like"/>
    <property type="match status" value="2"/>
</dbReference>
<dbReference type="InterPro" id="IPR006016">
    <property type="entry name" value="UspA"/>
</dbReference>
<keyword evidence="4" id="KW-1185">Reference proteome</keyword>
<dbReference type="Proteomes" id="UP000198891">
    <property type="component" value="Unassembled WGS sequence"/>
</dbReference>